<dbReference type="Gene3D" id="3.20.20.150">
    <property type="entry name" value="Divalent-metal-dependent TIM barrel enzymes"/>
    <property type="match status" value="1"/>
</dbReference>
<dbReference type="Pfam" id="PF05114">
    <property type="entry name" value="MbnB_TglH_ChrH"/>
    <property type="match status" value="1"/>
</dbReference>
<dbReference type="NCBIfam" id="NF003818">
    <property type="entry name" value="PRK05409.1"/>
    <property type="match status" value="1"/>
</dbReference>
<dbReference type="InterPro" id="IPR007801">
    <property type="entry name" value="MbnB/TglH/ChrH"/>
</dbReference>
<dbReference type="PANTHER" id="PTHR42194">
    <property type="entry name" value="UPF0276 PROTEIN HI_1600"/>
    <property type="match status" value="1"/>
</dbReference>
<protein>
    <submittedName>
        <fullName evidence="1">Uncharacterized protein</fullName>
    </submittedName>
</protein>
<comment type="caution">
    <text evidence="1">The sequence shown here is derived from an EMBL/GenBank/DDBJ whole genome shotgun (WGS) entry which is preliminary data.</text>
</comment>
<sequence>MNTALPLAAGLGLRSPHIQEVLATAPTVAWWEVHSENHFGGGAPLAVLRAVRERYPVSLHGVGLGLGSPGPLQTAHLEQLAALVAAIEPAAVSEHLAWNRYNGQCFNDLLPVPRLAGAIEQLVCNIDLVQTRLKRPILLENVSSYVVFEHQEMTEAELLAELVTRTGCGILLDVNNLYVNALNHGIDPLTEIRRLPLAAVGEIHIAGHEQCADVVIDTHGAAVCDEVWALLDATLALTGPRPVLLERDTHIPPLPDLLAECAQAQRHLTQTLASNKVPA</sequence>
<dbReference type="AlphaFoldDB" id="A0A840RB17"/>
<evidence type="ECO:0000313" key="1">
    <source>
        <dbReference type="EMBL" id="MBB5189774.1"/>
    </source>
</evidence>
<evidence type="ECO:0000313" key="2">
    <source>
        <dbReference type="Proteomes" id="UP000543030"/>
    </source>
</evidence>
<organism evidence="1 2">
    <name type="scientific">Silvimonas terrae</name>
    <dbReference type="NCBI Taxonomy" id="300266"/>
    <lineage>
        <taxon>Bacteria</taxon>
        <taxon>Pseudomonadati</taxon>
        <taxon>Pseudomonadota</taxon>
        <taxon>Betaproteobacteria</taxon>
        <taxon>Neisseriales</taxon>
        <taxon>Chitinibacteraceae</taxon>
        <taxon>Silvimonas</taxon>
    </lineage>
</organism>
<reference evidence="1 2" key="1">
    <citation type="submission" date="2020-08" db="EMBL/GenBank/DDBJ databases">
        <title>Genomic Encyclopedia of Type Strains, Phase IV (KMG-IV): sequencing the most valuable type-strain genomes for metagenomic binning, comparative biology and taxonomic classification.</title>
        <authorList>
            <person name="Goeker M."/>
        </authorList>
    </citation>
    <scope>NUCLEOTIDE SEQUENCE [LARGE SCALE GENOMIC DNA]</scope>
    <source>
        <strain evidence="1 2">DSM 18233</strain>
    </source>
</reference>
<keyword evidence="2" id="KW-1185">Reference proteome</keyword>
<accession>A0A840RB17</accession>
<dbReference type="RefSeq" id="WP_184097153.1">
    <property type="nucleotide sequence ID" value="NZ_JACHHN010000001.1"/>
</dbReference>
<dbReference type="SUPFAM" id="SSF51658">
    <property type="entry name" value="Xylose isomerase-like"/>
    <property type="match status" value="1"/>
</dbReference>
<dbReference type="PANTHER" id="PTHR42194:SF1">
    <property type="entry name" value="UPF0276 PROTEIN HI_1600"/>
    <property type="match status" value="1"/>
</dbReference>
<gene>
    <name evidence="1" type="ORF">HNQ50_000484</name>
</gene>
<proteinExistence type="predicted"/>
<dbReference type="Proteomes" id="UP000543030">
    <property type="component" value="Unassembled WGS sequence"/>
</dbReference>
<dbReference type="InterPro" id="IPR036237">
    <property type="entry name" value="Xyl_isomerase-like_sf"/>
</dbReference>
<name>A0A840RB17_9NEIS</name>
<dbReference type="EMBL" id="JACHHN010000001">
    <property type="protein sequence ID" value="MBB5189774.1"/>
    <property type="molecule type" value="Genomic_DNA"/>
</dbReference>